<dbReference type="CDD" id="cd03320">
    <property type="entry name" value="OSBS"/>
    <property type="match status" value="1"/>
</dbReference>
<comment type="caution">
    <text evidence="3">The sequence shown here is derived from an EMBL/GenBank/DDBJ whole genome shotgun (WGS) entry which is preliminary data.</text>
</comment>
<evidence type="ECO:0000313" key="3">
    <source>
        <dbReference type="EMBL" id="MBC5621629.1"/>
    </source>
</evidence>
<dbReference type="Gene3D" id="3.30.390.10">
    <property type="entry name" value="Enolase-like, N-terminal domain"/>
    <property type="match status" value="1"/>
</dbReference>
<evidence type="ECO:0000313" key="4">
    <source>
        <dbReference type="Proteomes" id="UP000646484"/>
    </source>
</evidence>
<keyword evidence="1" id="KW-0479">Metal-binding</keyword>
<dbReference type="InterPro" id="IPR013342">
    <property type="entry name" value="Mandelate_racemase_C"/>
</dbReference>
<dbReference type="Gene3D" id="3.20.20.120">
    <property type="entry name" value="Enolase-like C-terminal domain"/>
    <property type="match status" value="1"/>
</dbReference>
<proteinExistence type="predicted"/>
<dbReference type="Proteomes" id="UP000646484">
    <property type="component" value="Unassembled WGS sequence"/>
</dbReference>
<feature type="domain" description="Mandelate racemase/muconate lactonizing enzyme C-terminal" evidence="2">
    <location>
        <begin position="130"/>
        <end position="228"/>
    </location>
</feature>
<reference evidence="3 4" key="1">
    <citation type="submission" date="2020-08" db="EMBL/GenBank/DDBJ databases">
        <title>Genome public.</title>
        <authorList>
            <person name="Liu C."/>
            <person name="Sun Q."/>
        </authorList>
    </citation>
    <scope>NUCLEOTIDE SEQUENCE [LARGE SCALE GENOMIC DNA]</scope>
    <source>
        <strain evidence="3 4">NSJ-56</strain>
    </source>
</reference>
<dbReference type="InterPro" id="IPR036849">
    <property type="entry name" value="Enolase-like_C_sf"/>
</dbReference>
<gene>
    <name evidence="3" type="ORF">H8S64_11015</name>
</gene>
<dbReference type="EMBL" id="JACOOH010000004">
    <property type="protein sequence ID" value="MBC5621629.1"/>
    <property type="molecule type" value="Genomic_DNA"/>
</dbReference>
<dbReference type="SFLD" id="SFLDF00009">
    <property type="entry name" value="o-succinylbenzoate_synthase"/>
    <property type="match status" value="1"/>
</dbReference>
<dbReference type="SMART" id="SM00922">
    <property type="entry name" value="MR_MLE"/>
    <property type="match status" value="1"/>
</dbReference>
<dbReference type="SFLD" id="SFLDG00180">
    <property type="entry name" value="muconate_cycloisomerase"/>
    <property type="match status" value="1"/>
</dbReference>
<dbReference type="PANTHER" id="PTHR48073:SF2">
    <property type="entry name" value="O-SUCCINYLBENZOATE SYNTHASE"/>
    <property type="match status" value="1"/>
</dbReference>
<name>A0ABR7D156_9BACT</name>
<organism evidence="3 4">
    <name type="scientific">Butyricimonas hominis</name>
    <dbReference type="NCBI Taxonomy" id="2763032"/>
    <lineage>
        <taxon>Bacteria</taxon>
        <taxon>Pseudomonadati</taxon>
        <taxon>Bacteroidota</taxon>
        <taxon>Bacteroidia</taxon>
        <taxon>Bacteroidales</taxon>
        <taxon>Odoribacteraceae</taxon>
        <taxon>Butyricimonas</taxon>
    </lineage>
</organism>
<protein>
    <submittedName>
        <fullName evidence="3">O-succinylbenzoate synthase</fullName>
    </submittedName>
</protein>
<keyword evidence="4" id="KW-1185">Reference proteome</keyword>
<dbReference type="SUPFAM" id="SSF51604">
    <property type="entry name" value="Enolase C-terminal domain-like"/>
    <property type="match status" value="1"/>
</dbReference>
<accession>A0ABR7D156</accession>
<evidence type="ECO:0000256" key="1">
    <source>
        <dbReference type="ARBA" id="ARBA00022723"/>
    </source>
</evidence>
<dbReference type="SFLD" id="SFLDS00001">
    <property type="entry name" value="Enolase"/>
    <property type="match status" value="1"/>
</dbReference>
<dbReference type="SUPFAM" id="SSF54826">
    <property type="entry name" value="Enolase N-terminal domain-like"/>
    <property type="match status" value="1"/>
</dbReference>
<dbReference type="InterPro" id="IPR018110">
    <property type="entry name" value="Mandel_Rmase/mucon_lact_enz_CS"/>
</dbReference>
<dbReference type="InterPro" id="IPR029065">
    <property type="entry name" value="Enolase_C-like"/>
</dbReference>
<dbReference type="InterPro" id="IPR029017">
    <property type="entry name" value="Enolase-like_N"/>
</dbReference>
<dbReference type="RefSeq" id="WP_186976098.1">
    <property type="nucleotide sequence ID" value="NZ_JACOOH010000004.1"/>
</dbReference>
<sequence>MLQAKYTRYILKFKQPAGTSRGILTEKETWFIKIWDSEHPEIYGLGECALFRGLSADDRPEYERKLQETCRDIGKIRHIHYFRNWSSISFGVNTALSDLKNGGKRIIYPGLFTEGQKDIEINGLIWMGDKDTMRQRIIEKLDAGFHCVKLKIGAIGFEEELDLLRYIRKQFSKETVELRVDANGAFTPREAPRKLEELSRYDIHSIEQPIRQRQWKEMAALCRNTPIPIALDEELIGINRTGEKGELLDMIHPQYVVIKPSLTGSFSGSWEWIARARERGIGWWITSALESNIGLNAIAQWTAYILNFHPTGMPQGLGTGQLYTNNIPAPLEQTGSTIRYNPQCSWDVTPIEF</sequence>
<dbReference type="PANTHER" id="PTHR48073">
    <property type="entry name" value="O-SUCCINYLBENZOATE SYNTHASE-RELATED"/>
    <property type="match status" value="1"/>
</dbReference>
<dbReference type="Pfam" id="PF13378">
    <property type="entry name" value="MR_MLE_C"/>
    <property type="match status" value="1"/>
</dbReference>
<dbReference type="PROSITE" id="PS00909">
    <property type="entry name" value="MR_MLE_2"/>
    <property type="match status" value="1"/>
</dbReference>
<evidence type="ECO:0000259" key="2">
    <source>
        <dbReference type="SMART" id="SM00922"/>
    </source>
</evidence>